<feature type="transmembrane region" description="Helical" evidence="8">
    <location>
        <begin position="856"/>
        <end position="875"/>
    </location>
</feature>
<feature type="transmembrane region" description="Helical" evidence="8">
    <location>
        <begin position="239"/>
        <end position="260"/>
    </location>
</feature>
<dbReference type="GO" id="GO:0016757">
    <property type="term" value="F:glycosyltransferase activity"/>
    <property type="evidence" value="ECO:0007669"/>
    <property type="project" value="UniProtKB-KW"/>
</dbReference>
<feature type="transmembrane region" description="Helical" evidence="8">
    <location>
        <begin position="316"/>
        <end position="337"/>
    </location>
</feature>
<feature type="transmembrane region" description="Helical" evidence="8">
    <location>
        <begin position="557"/>
        <end position="578"/>
    </location>
</feature>
<proteinExistence type="predicted"/>
<evidence type="ECO:0000313" key="10">
    <source>
        <dbReference type="EMBL" id="MFC4902317.1"/>
    </source>
</evidence>
<sequence>MTSPTLLGDKAATALSTRPVRKGNGGSADVAVISENNGLLSVSAGAVGVLSYACTLLMANNLESAQFSDFAAAQMLLGIVGTIASALVPLPLSHAVAAYSAGSTGRREGIAFALLVSLLVGAVAAVATGALTAAFAPAPTALAVALSSLMLFLMAAPQGWLQGELRFKRYALVSLAEIMVRLAFSVLVLTLAWGATGGVLGFALGSLALLAVPMSFYRDVRPRLLVLRQRWRWSETGDIALVLCVVSILIGLDVVVIPFLDDGSDTAAGFQALATIAKGPVYVAAGTALVAFPLLRSAHVDKSQIIAHAIRSFAGLALPAAIVIATVPHSLMAMVLPQRYYSALDMLPWLAGAGLGYATMTVLATLLLALRSYRRCQLGLLLAGALIAGGITVGWQTGGVRGLAVGSAVGSLIAAAALAVIARPKLPVGIVRMTSGTIAAFMVVAGVLAPAAAAPPLWLAATIAAGFLVLGLQRSEERILPRAVGVVRGHWPNIKTGFRSRIITALSSLTAVTVAAFGVRSIGLTRAFELWVDEMLYAELGRAVSFGELPNLPDGPFFLHPPGFFLIEGLVINALGLSGNSFDLVYDLRWLNAVVGALSVGLAYLLIRRLTNTPVAVITAVVLAFEPFLLRNNSRVFIETLGTAVVLVGLLIIVHVLTRRAAQPALGTMALGGFLLGYGVLTKDIFVLMAIAPVVLAVIWRRTLSPHRAAAILLGSAVPYGVYLVVLSLTGMFPDWLWAKTNGVRRFLGFDQVTGFNAEGSPSLVSRLVDQAGSFGTSYVLLGLGPPAALYVCFSRCPERRLIGLLGLVLGFFGLYSAAFGTFEEQYGYPVMVAGILSLAVGATEMYERRGRLLKPLAGAGIVFALLTVTLGVRAETTTDNGYAQFRAWMEDHLPAGARVSVTNSTGEFAFGDDPRFGVWPDAQLMEQNGVDYILTQTTPTMQGYGYAQPEMLDWLTETATEVVSFDGPTNGATTLWRVQELELNRAADLGIGLPSANYETER</sequence>
<dbReference type="PANTHER" id="PTHR33908:SF11">
    <property type="entry name" value="MEMBRANE PROTEIN"/>
    <property type="match status" value="1"/>
</dbReference>
<feature type="transmembrane region" description="Helical" evidence="8">
    <location>
        <begin position="613"/>
        <end position="630"/>
    </location>
</feature>
<evidence type="ECO:0000256" key="6">
    <source>
        <dbReference type="ARBA" id="ARBA00022989"/>
    </source>
</evidence>
<dbReference type="RefSeq" id="WP_277551057.1">
    <property type="nucleotide sequence ID" value="NZ_JARAMH010000006.1"/>
</dbReference>
<keyword evidence="6 8" id="KW-1133">Transmembrane helix</keyword>
<keyword evidence="5 8" id="KW-0812">Transmembrane</keyword>
<keyword evidence="2" id="KW-1003">Cell membrane</keyword>
<dbReference type="Proteomes" id="UP001595797">
    <property type="component" value="Unassembled WGS sequence"/>
</dbReference>
<feature type="transmembrane region" description="Helical" evidence="8">
    <location>
        <begin position="141"/>
        <end position="160"/>
    </location>
</feature>
<feature type="transmembrane region" description="Helical" evidence="8">
    <location>
        <begin position="827"/>
        <end position="844"/>
    </location>
</feature>
<feature type="transmembrane region" description="Helical" evidence="8">
    <location>
        <begin position="110"/>
        <end position="135"/>
    </location>
</feature>
<dbReference type="EMBL" id="JBHSIW010000003">
    <property type="protein sequence ID" value="MFC4902317.1"/>
    <property type="molecule type" value="Genomic_DNA"/>
</dbReference>
<evidence type="ECO:0000256" key="1">
    <source>
        <dbReference type="ARBA" id="ARBA00004651"/>
    </source>
</evidence>
<feature type="transmembrane region" description="Helical" evidence="8">
    <location>
        <begin position="272"/>
        <end position="295"/>
    </location>
</feature>
<evidence type="ECO:0000256" key="7">
    <source>
        <dbReference type="ARBA" id="ARBA00023136"/>
    </source>
</evidence>
<dbReference type="Pfam" id="PF13231">
    <property type="entry name" value="PMT_2"/>
    <property type="match status" value="1"/>
</dbReference>
<evidence type="ECO:0000256" key="5">
    <source>
        <dbReference type="ARBA" id="ARBA00022692"/>
    </source>
</evidence>
<dbReference type="InterPro" id="IPR038731">
    <property type="entry name" value="RgtA/B/C-like"/>
</dbReference>
<feature type="domain" description="Glycosyltransferase RgtA/B/C/D-like" evidence="9">
    <location>
        <begin position="587"/>
        <end position="705"/>
    </location>
</feature>
<feature type="transmembrane region" description="Helical" evidence="8">
    <location>
        <begin position="349"/>
        <end position="370"/>
    </location>
</feature>
<feature type="transmembrane region" description="Helical" evidence="8">
    <location>
        <begin position="772"/>
        <end position="794"/>
    </location>
</feature>
<feature type="transmembrane region" description="Helical" evidence="8">
    <location>
        <begin position="637"/>
        <end position="658"/>
    </location>
</feature>
<feature type="transmembrane region" description="Helical" evidence="8">
    <location>
        <begin position="678"/>
        <end position="700"/>
    </location>
</feature>
<feature type="transmembrane region" description="Helical" evidence="8">
    <location>
        <begin position="502"/>
        <end position="523"/>
    </location>
</feature>
<feature type="transmembrane region" description="Helical" evidence="8">
    <location>
        <begin position="590"/>
        <end position="607"/>
    </location>
</feature>
<feature type="transmembrane region" description="Helical" evidence="8">
    <location>
        <begin position="403"/>
        <end position="422"/>
    </location>
</feature>
<dbReference type="PANTHER" id="PTHR33908">
    <property type="entry name" value="MANNOSYLTRANSFERASE YKCB-RELATED"/>
    <property type="match status" value="1"/>
</dbReference>
<dbReference type="InterPro" id="IPR050297">
    <property type="entry name" value="LipidA_mod_glycosyltrf_83"/>
</dbReference>
<feature type="transmembrane region" description="Helical" evidence="8">
    <location>
        <begin position="455"/>
        <end position="472"/>
    </location>
</feature>
<feature type="transmembrane region" description="Helical" evidence="8">
    <location>
        <begin position="199"/>
        <end position="218"/>
    </location>
</feature>
<keyword evidence="3 10" id="KW-0328">Glycosyltransferase</keyword>
<evidence type="ECO:0000259" key="9">
    <source>
        <dbReference type="Pfam" id="PF13231"/>
    </source>
</evidence>
<keyword evidence="11" id="KW-1185">Reference proteome</keyword>
<gene>
    <name evidence="10" type="ORF">ACFPCS_01900</name>
</gene>
<keyword evidence="4 10" id="KW-0808">Transferase</keyword>
<keyword evidence="7 8" id="KW-0472">Membrane</keyword>
<organism evidence="10 11">
    <name type="scientific">Kocuria oceani</name>
    <dbReference type="NCBI Taxonomy" id="988827"/>
    <lineage>
        <taxon>Bacteria</taxon>
        <taxon>Bacillati</taxon>
        <taxon>Actinomycetota</taxon>
        <taxon>Actinomycetes</taxon>
        <taxon>Micrococcales</taxon>
        <taxon>Micrococcaceae</taxon>
        <taxon>Kocuria</taxon>
    </lineage>
</organism>
<accession>A0ABV9TH31</accession>
<feature type="transmembrane region" description="Helical" evidence="8">
    <location>
        <begin position="377"/>
        <end position="397"/>
    </location>
</feature>
<feature type="transmembrane region" description="Helical" evidence="8">
    <location>
        <begin position="429"/>
        <end position="449"/>
    </location>
</feature>
<feature type="transmembrane region" description="Helical" evidence="8">
    <location>
        <begin position="801"/>
        <end position="821"/>
    </location>
</feature>
<evidence type="ECO:0000256" key="8">
    <source>
        <dbReference type="SAM" id="Phobius"/>
    </source>
</evidence>
<feature type="transmembrane region" description="Helical" evidence="8">
    <location>
        <begin position="172"/>
        <end position="193"/>
    </location>
</feature>
<feature type="transmembrane region" description="Helical" evidence="8">
    <location>
        <begin position="71"/>
        <end position="90"/>
    </location>
</feature>
<comment type="caution">
    <text evidence="10">The sequence shown here is derived from an EMBL/GenBank/DDBJ whole genome shotgun (WGS) entry which is preliminary data.</text>
</comment>
<protein>
    <submittedName>
        <fullName evidence="10">Glycosyltransferase family 39 protein</fullName>
        <ecNumber evidence="10">2.4.-.-</ecNumber>
    </submittedName>
</protein>
<dbReference type="EC" id="2.4.-.-" evidence="10"/>
<reference evidence="11" key="1">
    <citation type="journal article" date="2019" name="Int. J. Syst. Evol. Microbiol.">
        <title>The Global Catalogue of Microorganisms (GCM) 10K type strain sequencing project: providing services to taxonomists for standard genome sequencing and annotation.</title>
        <authorList>
            <consortium name="The Broad Institute Genomics Platform"/>
            <consortium name="The Broad Institute Genome Sequencing Center for Infectious Disease"/>
            <person name="Wu L."/>
            <person name="Ma J."/>
        </authorList>
    </citation>
    <scope>NUCLEOTIDE SEQUENCE [LARGE SCALE GENOMIC DNA]</scope>
    <source>
        <strain evidence="11">CGMCC 4.6946</strain>
    </source>
</reference>
<feature type="transmembrane region" description="Helical" evidence="8">
    <location>
        <begin position="712"/>
        <end position="733"/>
    </location>
</feature>
<evidence type="ECO:0000313" key="11">
    <source>
        <dbReference type="Proteomes" id="UP001595797"/>
    </source>
</evidence>
<name>A0ABV9TH31_9MICC</name>
<evidence type="ECO:0000256" key="2">
    <source>
        <dbReference type="ARBA" id="ARBA00022475"/>
    </source>
</evidence>
<comment type="subcellular location">
    <subcellularLocation>
        <location evidence="1">Cell membrane</location>
        <topology evidence="1">Multi-pass membrane protein</topology>
    </subcellularLocation>
</comment>
<feature type="transmembrane region" description="Helical" evidence="8">
    <location>
        <begin position="39"/>
        <end position="59"/>
    </location>
</feature>
<evidence type="ECO:0000256" key="4">
    <source>
        <dbReference type="ARBA" id="ARBA00022679"/>
    </source>
</evidence>
<evidence type="ECO:0000256" key="3">
    <source>
        <dbReference type="ARBA" id="ARBA00022676"/>
    </source>
</evidence>